<dbReference type="STRING" id="1141098.A0A1Y2DC02"/>
<dbReference type="SUPFAM" id="SSF53335">
    <property type="entry name" value="S-adenosyl-L-methionine-dependent methyltransferases"/>
    <property type="match status" value="1"/>
</dbReference>
<evidence type="ECO:0000313" key="4">
    <source>
        <dbReference type="Proteomes" id="UP000193689"/>
    </source>
</evidence>
<dbReference type="OrthoDB" id="2013972at2759"/>
<accession>A0A1Y2DC02</accession>
<protein>
    <submittedName>
        <fullName evidence="3">S-adenosyl-L-methionine-dependent methyltransferase</fullName>
    </submittedName>
</protein>
<reference evidence="3 4" key="1">
    <citation type="submission" date="2016-07" db="EMBL/GenBank/DDBJ databases">
        <title>Pervasive Adenine N6-methylation of Active Genes in Fungi.</title>
        <authorList>
            <consortium name="DOE Joint Genome Institute"/>
            <person name="Mondo S.J."/>
            <person name="Dannebaum R.O."/>
            <person name="Kuo R.C."/>
            <person name="Labutti K."/>
            <person name="Haridas S."/>
            <person name="Kuo A."/>
            <person name="Salamov A."/>
            <person name="Ahrendt S.R."/>
            <person name="Lipzen A."/>
            <person name="Sullivan W."/>
            <person name="Andreopoulos W.B."/>
            <person name="Clum A."/>
            <person name="Lindquist E."/>
            <person name="Daum C."/>
            <person name="Ramamoorthy G.K."/>
            <person name="Gryganskyi A."/>
            <person name="Culley D."/>
            <person name="Magnuson J.K."/>
            <person name="James T.Y."/>
            <person name="O'Malley M.A."/>
            <person name="Stajich J.E."/>
            <person name="Spatafora J.W."/>
            <person name="Visel A."/>
            <person name="Grigoriev I.V."/>
        </authorList>
    </citation>
    <scope>NUCLEOTIDE SEQUENCE [LARGE SCALE GENOMIC DNA]</scope>
    <source>
        <strain evidence="3 4">CBS 129021</strain>
    </source>
</reference>
<dbReference type="Gene3D" id="3.40.50.150">
    <property type="entry name" value="Vaccinia Virus protein VP39"/>
    <property type="match status" value="1"/>
</dbReference>
<proteinExistence type="inferred from homology"/>
<evidence type="ECO:0000256" key="1">
    <source>
        <dbReference type="ARBA" id="ARBA00038158"/>
    </source>
</evidence>
<keyword evidence="4" id="KW-1185">Reference proteome</keyword>
<dbReference type="Proteomes" id="UP000193689">
    <property type="component" value="Unassembled WGS sequence"/>
</dbReference>
<dbReference type="PANTHER" id="PTHR43591:SF102">
    <property type="entry name" value="S-ADENOSYL-L-METHIONINE-DEPENDENT METHYLTRANSFERASE"/>
    <property type="match status" value="1"/>
</dbReference>
<keyword evidence="3" id="KW-0808">Transferase</keyword>
<comment type="caution">
    <text evidence="3">The sequence shown here is derived from an EMBL/GenBank/DDBJ whole genome shotgun (WGS) entry which is preliminary data.</text>
</comment>
<dbReference type="Pfam" id="PF13489">
    <property type="entry name" value="Methyltransf_23"/>
    <property type="match status" value="1"/>
</dbReference>
<dbReference type="EMBL" id="MCFJ01000022">
    <property type="protein sequence ID" value="ORY56646.1"/>
    <property type="molecule type" value="Genomic_DNA"/>
</dbReference>
<keyword evidence="3" id="KW-0489">Methyltransferase</keyword>
<evidence type="ECO:0000313" key="3">
    <source>
        <dbReference type="EMBL" id="ORY56646.1"/>
    </source>
</evidence>
<sequence length="442" mass="49836">MRPSQWISWLVHLDLPGKLPPFKNAVVSCRLFLLLKPTIQSRTLRYIAHTMSNTILASAMRSVARQFGRHDADVGVVAAGGAETNSTTLDPDKISTETDEEDDKVMPNEFAAETGWTIENTKLTNFDPPGLEVDSDEGEPDIENPYVTNPVKLDEAVEEHNRPWHQYKYGTKYFLPNDSAELSRLDRQHILWRAILDGDLFKAPIDQAKHVLDLGTGSGIWAVEFAKEHPDSHVTGIDLSMPESKDIPSNCEFQLRDFMDPWGYPHRFDYIHGRLIFVAQSDPLRLLKQAYAALAPGGILEFHELYGLPMAIDNSLHGKYTEELFFATVVASRNLGNDMLSLPRFAGWMRELGFVDVVEEQRALPVSGWAKGRYKAIGAMQEQNLKVGMGGIYTRMLNKGLGWSLEDTKERIGRVLEEVGDKRMHAYFPVFVVYGRKPFDAA</sequence>
<dbReference type="PANTHER" id="PTHR43591">
    <property type="entry name" value="METHYLTRANSFERASE"/>
    <property type="match status" value="1"/>
</dbReference>
<dbReference type="GO" id="GO:0032259">
    <property type="term" value="P:methylation"/>
    <property type="evidence" value="ECO:0007669"/>
    <property type="project" value="UniProtKB-KW"/>
</dbReference>
<gene>
    <name evidence="3" type="ORF">BCR38DRAFT_450822</name>
</gene>
<dbReference type="GeneID" id="63777622"/>
<name>A0A1Y2DC02_9PEZI</name>
<feature type="region of interest" description="Disordered" evidence="2">
    <location>
        <begin position="82"/>
        <end position="102"/>
    </location>
</feature>
<evidence type="ECO:0000256" key="2">
    <source>
        <dbReference type="SAM" id="MobiDB-lite"/>
    </source>
</evidence>
<dbReference type="CDD" id="cd02440">
    <property type="entry name" value="AdoMet_MTases"/>
    <property type="match status" value="1"/>
</dbReference>
<comment type="similarity">
    <text evidence="1">Belongs to the methyltransferase superfamily. LaeA methyltransferase family.</text>
</comment>
<dbReference type="GO" id="GO:0008168">
    <property type="term" value="F:methyltransferase activity"/>
    <property type="evidence" value="ECO:0007669"/>
    <property type="project" value="UniProtKB-KW"/>
</dbReference>
<organism evidence="3 4">
    <name type="scientific">Pseudomassariella vexata</name>
    <dbReference type="NCBI Taxonomy" id="1141098"/>
    <lineage>
        <taxon>Eukaryota</taxon>
        <taxon>Fungi</taxon>
        <taxon>Dikarya</taxon>
        <taxon>Ascomycota</taxon>
        <taxon>Pezizomycotina</taxon>
        <taxon>Sordariomycetes</taxon>
        <taxon>Xylariomycetidae</taxon>
        <taxon>Amphisphaeriales</taxon>
        <taxon>Pseudomassariaceae</taxon>
        <taxon>Pseudomassariella</taxon>
    </lineage>
</organism>
<dbReference type="AlphaFoldDB" id="A0A1Y2DC02"/>
<dbReference type="InterPro" id="IPR029063">
    <property type="entry name" value="SAM-dependent_MTases_sf"/>
</dbReference>
<dbReference type="InParanoid" id="A0A1Y2DC02"/>
<dbReference type="RefSeq" id="XP_040710225.1">
    <property type="nucleotide sequence ID" value="XM_040861410.1"/>
</dbReference>